<dbReference type="Pfam" id="PF01185">
    <property type="entry name" value="Hydrophobin"/>
    <property type="match status" value="1"/>
</dbReference>
<evidence type="ECO:0000256" key="2">
    <source>
        <dbReference type="RuleBase" id="RU365009"/>
    </source>
</evidence>
<evidence type="ECO:0000256" key="1">
    <source>
        <dbReference type="ARBA" id="ARBA00023157"/>
    </source>
</evidence>
<dbReference type="Proteomes" id="UP001447188">
    <property type="component" value="Unassembled WGS sequence"/>
</dbReference>
<organism evidence="3 4">
    <name type="scientific">Discina gigas</name>
    <dbReference type="NCBI Taxonomy" id="1032678"/>
    <lineage>
        <taxon>Eukaryota</taxon>
        <taxon>Fungi</taxon>
        <taxon>Dikarya</taxon>
        <taxon>Ascomycota</taxon>
        <taxon>Pezizomycotina</taxon>
        <taxon>Pezizomycetes</taxon>
        <taxon>Pezizales</taxon>
        <taxon>Discinaceae</taxon>
        <taxon>Discina</taxon>
    </lineage>
</organism>
<gene>
    <name evidence="3" type="ORF">Q9L58_001082</name>
</gene>
<keyword evidence="2" id="KW-0964">Secreted</keyword>
<reference evidence="3 4" key="1">
    <citation type="submission" date="2024-02" db="EMBL/GenBank/DDBJ databases">
        <title>Discinaceae phylogenomics.</title>
        <authorList>
            <person name="Dirks A.C."/>
            <person name="James T.Y."/>
        </authorList>
    </citation>
    <scope>NUCLEOTIDE SEQUENCE [LARGE SCALE GENOMIC DNA]</scope>
    <source>
        <strain evidence="3 4">ACD0624</strain>
    </source>
</reference>
<protein>
    <recommendedName>
        <fullName evidence="2">Hydrophobin</fullName>
    </recommendedName>
</protein>
<evidence type="ECO:0000313" key="4">
    <source>
        <dbReference type="Proteomes" id="UP001447188"/>
    </source>
</evidence>
<proteinExistence type="inferred from homology"/>
<comment type="caution">
    <text evidence="3">The sequence shown here is derived from an EMBL/GenBank/DDBJ whole genome shotgun (WGS) entry which is preliminary data.</text>
</comment>
<name>A0ABR3GV06_9PEZI</name>
<keyword evidence="1 2" id="KW-1015">Disulfide bond</keyword>
<dbReference type="InterPro" id="IPR001338">
    <property type="entry name" value="Class_I_Hydrophobin"/>
</dbReference>
<comment type="subcellular location">
    <subcellularLocation>
        <location evidence="2">Secreted</location>
        <location evidence="2">Cell wall</location>
    </subcellularLocation>
</comment>
<dbReference type="CDD" id="cd23507">
    <property type="entry name" value="hydrophobin_I"/>
    <property type="match status" value="1"/>
</dbReference>
<feature type="signal peptide" evidence="2">
    <location>
        <begin position="1"/>
        <end position="18"/>
    </location>
</feature>
<dbReference type="SMART" id="SM00075">
    <property type="entry name" value="HYDRO"/>
    <property type="match status" value="1"/>
</dbReference>
<keyword evidence="2" id="KW-0134">Cell wall</keyword>
<dbReference type="EMBL" id="JBBBZM010000008">
    <property type="protein sequence ID" value="KAL0639767.1"/>
    <property type="molecule type" value="Genomic_DNA"/>
</dbReference>
<comment type="similarity">
    <text evidence="2">Belongs to the fungal hydrophobin family.</text>
</comment>
<feature type="chain" id="PRO_5044991182" description="Hydrophobin" evidence="2">
    <location>
        <begin position="19"/>
        <end position="155"/>
    </location>
</feature>
<sequence>MLTQNFIAILALALTISASPLVTRQVFDIDEIFDLSFSGDGEGNQEVVNEGQNTSNNVVNSGDVGGDFTVNQSNKVCGNQQLNCCNSVGKKGNTFHAGNIFNARDINVQCSPINVALLANTPINKACDSKAACCQGDTTQNGLVNIGCTAIASLL</sequence>
<keyword evidence="2" id="KW-0732">Signal</keyword>
<keyword evidence="4" id="KW-1185">Reference proteome</keyword>
<accession>A0ABR3GV06</accession>
<evidence type="ECO:0000313" key="3">
    <source>
        <dbReference type="EMBL" id="KAL0639767.1"/>
    </source>
</evidence>